<comment type="similarity">
    <text evidence="6">Belongs to the ABC-4 integral membrane protein family.</text>
</comment>
<dbReference type="Pfam" id="PF02687">
    <property type="entry name" value="FtsX"/>
    <property type="match status" value="1"/>
</dbReference>
<dbReference type="EMBL" id="QFFN01000008">
    <property type="protein sequence ID" value="PWG60048.1"/>
    <property type="molecule type" value="Genomic_DNA"/>
</dbReference>
<evidence type="ECO:0000313" key="10">
    <source>
        <dbReference type="Proteomes" id="UP000245753"/>
    </source>
</evidence>
<proteinExistence type="inferred from homology"/>
<comment type="subcellular location">
    <subcellularLocation>
        <location evidence="1">Cell membrane</location>
        <topology evidence="1">Multi-pass membrane protein</topology>
    </subcellularLocation>
</comment>
<keyword evidence="4 7" id="KW-1133">Transmembrane helix</keyword>
<dbReference type="Proteomes" id="UP000245753">
    <property type="component" value="Unassembled WGS sequence"/>
</dbReference>
<comment type="caution">
    <text evidence="9">The sequence shown here is derived from an EMBL/GenBank/DDBJ whole genome shotgun (WGS) entry which is preliminary data.</text>
</comment>
<dbReference type="GO" id="GO:0005886">
    <property type="term" value="C:plasma membrane"/>
    <property type="evidence" value="ECO:0007669"/>
    <property type="project" value="UniProtKB-SubCell"/>
</dbReference>
<dbReference type="AlphaFoldDB" id="A0A2U2MT77"/>
<evidence type="ECO:0000313" key="9">
    <source>
        <dbReference type="EMBL" id="PWG60048.1"/>
    </source>
</evidence>
<dbReference type="InterPro" id="IPR003838">
    <property type="entry name" value="ABC3_permease_C"/>
</dbReference>
<dbReference type="InterPro" id="IPR050250">
    <property type="entry name" value="Macrolide_Exporter_MacB"/>
</dbReference>
<dbReference type="PANTHER" id="PTHR30572:SF4">
    <property type="entry name" value="ABC TRANSPORTER PERMEASE YTRF"/>
    <property type="match status" value="1"/>
</dbReference>
<feature type="transmembrane region" description="Helical" evidence="7">
    <location>
        <begin position="383"/>
        <end position="403"/>
    </location>
</feature>
<dbReference type="RefSeq" id="WP_109137108.1">
    <property type="nucleotide sequence ID" value="NZ_QFFN01000008.1"/>
</dbReference>
<keyword evidence="10" id="KW-1185">Reference proteome</keyword>
<feature type="transmembrane region" description="Helical" evidence="7">
    <location>
        <begin position="297"/>
        <end position="318"/>
    </location>
</feature>
<evidence type="ECO:0000256" key="4">
    <source>
        <dbReference type="ARBA" id="ARBA00022989"/>
    </source>
</evidence>
<reference evidence="9 10" key="1">
    <citation type="journal article" date="2018" name="Int. J. Syst. Evol. Microbiol.">
        <title>Bifidobacterium catulorum sp. nov., a novel taxon from the faeces of the baby common marmoset (Callithrix jacchus).</title>
        <authorList>
            <person name="Modesto M."/>
            <person name="Michelini S."/>
            <person name="Oki K."/>
            <person name="Biavati B."/>
            <person name="Watanabe K."/>
            <person name="Mattarelli P."/>
        </authorList>
    </citation>
    <scope>NUCLEOTIDE SEQUENCE [LARGE SCALE GENOMIC DNA]</scope>
    <source>
        <strain evidence="9 10">MRM 8.19</strain>
    </source>
</reference>
<organism evidence="9 10">
    <name type="scientific">Bifidobacterium catulorum</name>
    <dbReference type="NCBI Taxonomy" id="1630173"/>
    <lineage>
        <taxon>Bacteria</taxon>
        <taxon>Bacillati</taxon>
        <taxon>Actinomycetota</taxon>
        <taxon>Actinomycetes</taxon>
        <taxon>Bifidobacteriales</taxon>
        <taxon>Bifidobacteriaceae</taxon>
        <taxon>Bifidobacterium</taxon>
    </lineage>
</organism>
<feature type="transmembrane region" description="Helical" evidence="7">
    <location>
        <begin position="338"/>
        <end position="363"/>
    </location>
</feature>
<evidence type="ECO:0000256" key="7">
    <source>
        <dbReference type="SAM" id="Phobius"/>
    </source>
</evidence>
<dbReference type="OrthoDB" id="3227934at2"/>
<sequence length="424" mass="44713">MFVLKNAWNGVTRHKACTTLLVITSAVVSFGLVVGLSITTAATTATTTAYDKLEPAVNFRANRAAIITKYGGDASKVDWTKYHISWTQYSDYVQKSGVGIATAYSAETAKVKAEGVKPTKDGATIALTGFSDATAAKNPVNGAFTIVDGKDIAYDENGVGKLLVPKALAEKNNLKVGGTIKLTNPKDAKQTLSMTIAGIYENKNKVDADATGIDPDNTIYTSAYTSSTLGLVTTGDSSTENDLDVTMVLNSAGDYDEFQKGVRKAGLSKDFTITSSTIDEYNAKIEPLKQLAGKTRVAIAVFAVAGGIVALLLVTAVIRRRMEDIGFLTTIGVTRGRIGWQFALETMTPMLLGWVVGTVAGAFSSTPVSNALAANANAATTGATIWTMVWSGLAVLLATIIVCEIRAAIAKPQDILASRIQEAR</sequence>
<feature type="transmembrane region" description="Helical" evidence="7">
    <location>
        <begin position="20"/>
        <end position="42"/>
    </location>
</feature>
<evidence type="ECO:0000256" key="6">
    <source>
        <dbReference type="ARBA" id="ARBA00038076"/>
    </source>
</evidence>
<evidence type="ECO:0000256" key="3">
    <source>
        <dbReference type="ARBA" id="ARBA00022692"/>
    </source>
</evidence>
<evidence type="ECO:0000256" key="1">
    <source>
        <dbReference type="ARBA" id="ARBA00004651"/>
    </source>
</evidence>
<evidence type="ECO:0000256" key="2">
    <source>
        <dbReference type="ARBA" id="ARBA00022475"/>
    </source>
</evidence>
<protein>
    <recommendedName>
        <fullName evidence="8">ABC3 transporter permease C-terminal domain-containing protein</fullName>
    </recommendedName>
</protein>
<dbReference type="GO" id="GO:0022857">
    <property type="term" value="F:transmembrane transporter activity"/>
    <property type="evidence" value="ECO:0007669"/>
    <property type="project" value="TreeGrafter"/>
</dbReference>
<gene>
    <name evidence="9" type="ORF">DF200_04610</name>
</gene>
<accession>A0A2U2MT77</accession>
<evidence type="ECO:0000259" key="8">
    <source>
        <dbReference type="Pfam" id="PF02687"/>
    </source>
</evidence>
<feature type="domain" description="ABC3 transporter permease C-terminal" evidence="8">
    <location>
        <begin position="297"/>
        <end position="403"/>
    </location>
</feature>
<dbReference type="PANTHER" id="PTHR30572">
    <property type="entry name" value="MEMBRANE COMPONENT OF TRANSPORTER-RELATED"/>
    <property type="match status" value="1"/>
</dbReference>
<keyword evidence="3 7" id="KW-0812">Transmembrane</keyword>
<keyword evidence="2" id="KW-1003">Cell membrane</keyword>
<name>A0A2U2MT77_9BIFI</name>
<keyword evidence="5 7" id="KW-0472">Membrane</keyword>
<evidence type="ECO:0000256" key="5">
    <source>
        <dbReference type="ARBA" id="ARBA00023136"/>
    </source>
</evidence>